<evidence type="ECO:0000256" key="3">
    <source>
        <dbReference type="ARBA" id="ARBA00023125"/>
    </source>
</evidence>
<protein>
    <submittedName>
        <fullName evidence="7">DNA-binding transcriptional regulator, AcrR family</fullName>
    </submittedName>
</protein>
<dbReference type="RefSeq" id="WP_197698329.1">
    <property type="nucleotide sequence ID" value="NZ_LT607411.1"/>
</dbReference>
<keyword evidence="3 5" id="KW-0238">DNA-binding</keyword>
<keyword evidence="1" id="KW-0678">Repressor</keyword>
<dbReference type="GO" id="GO:0003700">
    <property type="term" value="F:DNA-binding transcription factor activity"/>
    <property type="evidence" value="ECO:0007669"/>
    <property type="project" value="TreeGrafter"/>
</dbReference>
<dbReference type="InterPro" id="IPR001647">
    <property type="entry name" value="HTH_TetR"/>
</dbReference>
<dbReference type="SUPFAM" id="SSF48498">
    <property type="entry name" value="Tetracyclin repressor-like, C-terminal domain"/>
    <property type="match status" value="1"/>
</dbReference>
<evidence type="ECO:0000256" key="2">
    <source>
        <dbReference type="ARBA" id="ARBA00023015"/>
    </source>
</evidence>
<dbReference type="InterPro" id="IPR039538">
    <property type="entry name" value="BetI_C"/>
</dbReference>
<dbReference type="GO" id="GO:0000976">
    <property type="term" value="F:transcription cis-regulatory region binding"/>
    <property type="evidence" value="ECO:0007669"/>
    <property type="project" value="TreeGrafter"/>
</dbReference>
<dbReference type="PROSITE" id="PS50977">
    <property type="entry name" value="HTH_TETR_2"/>
    <property type="match status" value="1"/>
</dbReference>
<dbReference type="EMBL" id="LT607411">
    <property type="protein sequence ID" value="SCF37338.1"/>
    <property type="molecule type" value="Genomic_DNA"/>
</dbReference>
<dbReference type="InterPro" id="IPR036271">
    <property type="entry name" value="Tet_transcr_reg_TetR-rel_C_sf"/>
</dbReference>
<proteinExistence type="predicted"/>
<evidence type="ECO:0000259" key="6">
    <source>
        <dbReference type="PROSITE" id="PS50977"/>
    </source>
</evidence>
<feature type="DNA-binding region" description="H-T-H motif" evidence="5">
    <location>
        <begin position="33"/>
        <end position="52"/>
    </location>
</feature>
<dbReference type="Proteomes" id="UP000198242">
    <property type="component" value="Chromosome I"/>
</dbReference>
<dbReference type="Pfam" id="PF13977">
    <property type="entry name" value="TetR_C_6"/>
    <property type="match status" value="1"/>
</dbReference>
<keyword evidence="2" id="KW-0805">Transcription regulation</keyword>
<name>A0A1C4ZWJ9_MICVI</name>
<dbReference type="SUPFAM" id="SSF46689">
    <property type="entry name" value="Homeodomain-like"/>
    <property type="match status" value="1"/>
</dbReference>
<evidence type="ECO:0000256" key="1">
    <source>
        <dbReference type="ARBA" id="ARBA00022491"/>
    </source>
</evidence>
<reference evidence="8" key="1">
    <citation type="submission" date="2016-06" db="EMBL/GenBank/DDBJ databases">
        <authorList>
            <person name="Varghese N."/>
            <person name="Submissions Spin"/>
        </authorList>
    </citation>
    <scope>NUCLEOTIDE SEQUENCE [LARGE SCALE GENOMIC DNA]</scope>
    <source>
        <strain evidence="8">DSM 43909</strain>
    </source>
</reference>
<dbReference type="PANTHER" id="PTHR30055:SF234">
    <property type="entry name" value="HTH-TYPE TRANSCRIPTIONAL REGULATOR BETI"/>
    <property type="match status" value="1"/>
</dbReference>
<dbReference type="PANTHER" id="PTHR30055">
    <property type="entry name" value="HTH-TYPE TRANSCRIPTIONAL REGULATOR RUTR"/>
    <property type="match status" value="1"/>
</dbReference>
<dbReference type="PROSITE" id="PS01081">
    <property type="entry name" value="HTH_TETR_1"/>
    <property type="match status" value="1"/>
</dbReference>
<dbReference type="PRINTS" id="PR00455">
    <property type="entry name" value="HTHTETR"/>
</dbReference>
<dbReference type="AlphaFoldDB" id="A0A1C4ZWJ9"/>
<evidence type="ECO:0000256" key="4">
    <source>
        <dbReference type="ARBA" id="ARBA00023163"/>
    </source>
</evidence>
<evidence type="ECO:0000313" key="7">
    <source>
        <dbReference type="EMBL" id="SCF37338.1"/>
    </source>
</evidence>
<gene>
    <name evidence="7" type="ORF">GA0074695_6241</name>
</gene>
<organism evidence="7 8">
    <name type="scientific">Micromonospora viridifaciens</name>
    <dbReference type="NCBI Taxonomy" id="1881"/>
    <lineage>
        <taxon>Bacteria</taxon>
        <taxon>Bacillati</taxon>
        <taxon>Actinomycetota</taxon>
        <taxon>Actinomycetes</taxon>
        <taxon>Micromonosporales</taxon>
        <taxon>Micromonosporaceae</taxon>
        <taxon>Micromonospora</taxon>
    </lineage>
</organism>
<keyword evidence="4" id="KW-0804">Transcription</keyword>
<evidence type="ECO:0000256" key="5">
    <source>
        <dbReference type="PROSITE-ProRule" id="PRU00335"/>
    </source>
</evidence>
<feature type="domain" description="HTH tetR-type" evidence="6">
    <location>
        <begin position="10"/>
        <end position="70"/>
    </location>
</feature>
<evidence type="ECO:0000313" key="8">
    <source>
        <dbReference type="Proteomes" id="UP000198242"/>
    </source>
</evidence>
<dbReference type="InterPro" id="IPR023772">
    <property type="entry name" value="DNA-bd_HTH_TetR-type_CS"/>
</dbReference>
<keyword evidence="8" id="KW-1185">Reference proteome</keyword>
<dbReference type="InterPro" id="IPR009057">
    <property type="entry name" value="Homeodomain-like_sf"/>
</dbReference>
<sequence>MPRVSDEHLAARRQQITDAARRCFLRDGFHNTSMQDVIREAGLSVGAVYRYFPSKYDLVTAIAQSVIGGAEQVFAELARNEPPLPLTEVLDRALTYVDSQTGEDGVLRLAIQVWSEAQRDPALAEFVRATYSSFRNHFVVIARRAHEAGELPADADPEAVGAALFGLVPGYYMQRVLTGSPDRATFLAGVRALLGGLGPAPR</sequence>
<dbReference type="Pfam" id="PF00440">
    <property type="entry name" value="TetR_N"/>
    <property type="match status" value="1"/>
</dbReference>
<dbReference type="Gene3D" id="1.10.357.10">
    <property type="entry name" value="Tetracycline Repressor, domain 2"/>
    <property type="match status" value="1"/>
</dbReference>
<dbReference type="InterPro" id="IPR050109">
    <property type="entry name" value="HTH-type_TetR-like_transc_reg"/>
</dbReference>
<accession>A0A1C4ZWJ9</accession>